<comment type="caution">
    <text evidence="8">The sequence shown here is derived from an EMBL/GenBank/DDBJ whole genome shotgun (WGS) entry which is preliminary data.</text>
</comment>
<gene>
    <name evidence="5" type="primary">merP</name>
    <name evidence="8" type="ORF">WQQ_41330</name>
</gene>
<keyword evidence="2 5" id="KW-0475">Mercuric resistance</keyword>
<name>I8T201_9GAMM</name>
<dbReference type="Proteomes" id="UP000003704">
    <property type="component" value="Unassembled WGS sequence"/>
</dbReference>
<dbReference type="NCBIfam" id="TIGR02052">
    <property type="entry name" value="MerP"/>
    <property type="match status" value="1"/>
</dbReference>
<dbReference type="InterPro" id="IPR036163">
    <property type="entry name" value="HMA_dom_sf"/>
</dbReference>
<keyword evidence="9" id="KW-1185">Reference proteome</keyword>
<keyword evidence="6" id="KW-0732">Signal</keyword>
<reference evidence="8 9" key="1">
    <citation type="journal article" date="2012" name="J. Bacteriol.">
        <title>Genome Sequence of n-Alkane-Degrading Hydrocarboniphaga effusa Strain AP103T (ATCC BAA-332T).</title>
        <authorList>
            <person name="Chang H.K."/>
            <person name="Zylstra G.J."/>
            <person name="Chae J.C."/>
        </authorList>
    </citation>
    <scope>NUCLEOTIDE SEQUENCE [LARGE SCALE GENOMIC DNA]</scope>
    <source>
        <strain evidence="8 9">AP103</strain>
    </source>
</reference>
<evidence type="ECO:0000313" key="8">
    <source>
        <dbReference type="EMBL" id="EIT67698.1"/>
    </source>
</evidence>
<dbReference type="CDD" id="cd00371">
    <property type="entry name" value="HMA"/>
    <property type="match status" value="1"/>
</dbReference>
<keyword evidence="5" id="KW-0574">Periplasm</keyword>
<dbReference type="OrthoDB" id="7205933at2"/>
<sequence>MYNTFLALLALTALPLAAFAMAPQTVTLVVQNMTCQVCPITLKKSLQGVAGVSEVSIDFAKKTARVTFDPDKAKSADLTAATRNAGYPSAVQK</sequence>
<evidence type="ECO:0000256" key="6">
    <source>
        <dbReference type="SAM" id="SignalP"/>
    </source>
</evidence>
<dbReference type="SUPFAM" id="SSF55008">
    <property type="entry name" value="HMA, heavy metal-associated domain"/>
    <property type="match status" value="1"/>
</dbReference>
<dbReference type="EMBL" id="AKGD01000004">
    <property type="protein sequence ID" value="EIT67698.1"/>
    <property type="molecule type" value="Genomic_DNA"/>
</dbReference>
<dbReference type="InterPro" id="IPR011795">
    <property type="entry name" value="MerP"/>
</dbReference>
<accession>I8T201</accession>
<dbReference type="InterPro" id="IPR006121">
    <property type="entry name" value="HMA_dom"/>
</dbReference>
<dbReference type="Gene3D" id="3.30.70.100">
    <property type="match status" value="1"/>
</dbReference>
<evidence type="ECO:0000256" key="5">
    <source>
        <dbReference type="RuleBase" id="RU361212"/>
    </source>
</evidence>
<feature type="domain" description="HMA" evidence="7">
    <location>
        <begin position="24"/>
        <end position="90"/>
    </location>
</feature>
<dbReference type="AlphaFoldDB" id="I8T201"/>
<dbReference type="PRINTS" id="PR00946">
    <property type="entry name" value="HGSCAVENGER"/>
</dbReference>
<dbReference type="GO" id="GO:0042597">
    <property type="term" value="C:periplasmic space"/>
    <property type="evidence" value="ECO:0007669"/>
    <property type="project" value="UniProtKB-SubCell"/>
</dbReference>
<comment type="function">
    <text evidence="5">Involved in mercury resistance. Acts as a mercury scavenger that specifically binds to a mercuric ion in the periplasm and probably passes it to the cytoplasmic mercuric reductase MerA via the mercuric transport protein MerT.</text>
</comment>
<evidence type="ECO:0000256" key="4">
    <source>
        <dbReference type="ARBA" id="ARBA00022914"/>
    </source>
</evidence>
<protein>
    <recommendedName>
        <fullName evidence="5">Periplasmic mercury ion-binding protein</fullName>
    </recommendedName>
</protein>
<dbReference type="Pfam" id="PF00403">
    <property type="entry name" value="HMA"/>
    <property type="match status" value="1"/>
</dbReference>
<proteinExistence type="predicted"/>
<comment type="subcellular location">
    <subcellularLocation>
        <location evidence="1">Cell envelope</location>
    </subcellularLocation>
    <subcellularLocation>
        <location evidence="5">Periplasm</location>
    </subcellularLocation>
</comment>
<feature type="signal peptide" evidence="6">
    <location>
        <begin position="1"/>
        <end position="22"/>
    </location>
</feature>
<dbReference type="FunFam" id="3.30.70.100:FF:000001">
    <property type="entry name" value="ATPase copper transporting beta"/>
    <property type="match status" value="1"/>
</dbReference>
<dbReference type="GO" id="GO:0045340">
    <property type="term" value="F:mercury ion binding"/>
    <property type="evidence" value="ECO:0007669"/>
    <property type="project" value="UniProtKB-UniRule"/>
</dbReference>
<dbReference type="PROSITE" id="PS50846">
    <property type="entry name" value="HMA_2"/>
    <property type="match status" value="1"/>
</dbReference>
<keyword evidence="4 5" id="KW-0476">Mercury</keyword>
<evidence type="ECO:0000313" key="9">
    <source>
        <dbReference type="Proteomes" id="UP000003704"/>
    </source>
</evidence>
<evidence type="ECO:0000256" key="3">
    <source>
        <dbReference type="ARBA" id="ARBA00022723"/>
    </source>
</evidence>
<evidence type="ECO:0000256" key="1">
    <source>
        <dbReference type="ARBA" id="ARBA00004196"/>
    </source>
</evidence>
<keyword evidence="3 5" id="KW-0479">Metal-binding</keyword>
<dbReference type="RefSeq" id="WP_007187068.1">
    <property type="nucleotide sequence ID" value="NZ_AKGD01000004.1"/>
</dbReference>
<dbReference type="GO" id="GO:0015097">
    <property type="term" value="F:mercury ion transmembrane transporter activity"/>
    <property type="evidence" value="ECO:0007669"/>
    <property type="project" value="UniProtKB-UniRule"/>
</dbReference>
<organism evidence="8 9">
    <name type="scientific">Hydrocarboniphaga effusa AP103</name>
    <dbReference type="NCBI Taxonomy" id="1172194"/>
    <lineage>
        <taxon>Bacteria</taxon>
        <taxon>Pseudomonadati</taxon>
        <taxon>Pseudomonadota</taxon>
        <taxon>Gammaproteobacteria</taxon>
        <taxon>Nevskiales</taxon>
        <taxon>Nevskiaceae</taxon>
        <taxon>Hydrocarboniphaga</taxon>
    </lineage>
</organism>
<feature type="chain" id="PRO_5003714131" description="Periplasmic mercury ion-binding protein" evidence="6">
    <location>
        <begin position="23"/>
        <end position="93"/>
    </location>
</feature>
<dbReference type="InterPro" id="IPR001802">
    <property type="entry name" value="MerP/CopZ"/>
</dbReference>
<evidence type="ECO:0000256" key="2">
    <source>
        <dbReference type="ARBA" id="ARBA00022466"/>
    </source>
</evidence>
<dbReference type="STRING" id="1172194.WQQ_41330"/>
<dbReference type="GO" id="GO:0030313">
    <property type="term" value="C:cell envelope"/>
    <property type="evidence" value="ECO:0007669"/>
    <property type="project" value="UniProtKB-SubCell"/>
</dbReference>
<evidence type="ECO:0000259" key="7">
    <source>
        <dbReference type="PROSITE" id="PS50846"/>
    </source>
</evidence>